<organism evidence="1 2">
    <name type="scientific">Reticulomyxa filosa</name>
    <dbReference type="NCBI Taxonomy" id="46433"/>
    <lineage>
        <taxon>Eukaryota</taxon>
        <taxon>Sar</taxon>
        <taxon>Rhizaria</taxon>
        <taxon>Retaria</taxon>
        <taxon>Foraminifera</taxon>
        <taxon>Monothalamids</taxon>
        <taxon>Reticulomyxidae</taxon>
        <taxon>Reticulomyxa</taxon>
    </lineage>
</organism>
<sequence>MEIKTKDMDEIYLFLINAVKMKEEQATQVWKELSDGQDCLDMENVAKLDEKGWEEVFTNTGLKSGTKSRLRDAISQYSFFLFHNILLFVNKRFAFFLDAMKQGNTRVRVDLNNEKWESMDIQLGDEVKCSYLIDDSGQVVIQSINFPEMYSGQVHVSNREAVIEISPLSASKEGPQKVIFWKYASKSAMEISPRDGDTLKFRLQFVKNEWQPKKVKLVPHNPPFCVVVATFNKRQMEKVPLSGSAMHALTLFNKANQAPKNTSSYVSLFLNFVSIFLF</sequence>
<dbReference type="Proteomes" id="UP000023152">
    <property type="component" value="Unassembled WGS sequence"/>
</dbReference>
<dbReference type="AlphaFoldDB" id="X6MSE5"/>
<reference evidence="1 2" key="1">
    <citation type="journal article" date="2013" name="Curr. Biol.">
        <title>The Genome of the Foraminiferan Reticulomyxa filosa.</title>
        <authorList>
            <person name="Glockner G."/>
            <person name="Hulsmann N."/>
            <person name="Schleicher M."/>
            <person name="Noegel A.A."/>
            <person name="Eichinger L."/>
            <person name="Gallinger C."/>
            <person name="Pawlowski J."/>
            <person name="Sierra R."/>
            <person name="Euteneuer U."/>
            <person name="Pillet L."/>
            <person name="Moustafa A."/>
            <person name="Platzer M."/>
            <person name="Groth M."/>
            <person name="Szafranski K."/>
            <person name="Schliwa M."/>
        </authorList>
    </citation>
    <scope>NUCLEOTIDE SEQUENCE [LARGE SCALE GENOMIC DNA]</scope>
</reference>
<keyword evidence="2" id="KW-1185">Reference proteome</keyword>
<proteinExistence type="predicted"/>
<comment type="caution">
    <text evidence="1">The sequence shown here is derived from an EMBL/GenBank/DDBJ whole genome shotgun (WGS) entry which is preliminary data.</text>
</comment>
<evidence type="ECO:0000313" key="2">
    <source>
        <dbReference type="Proteomes" id="UP000023152"/>
    </source>
</evidence>
<gene>
    <name evidence="1" type="ORF">RFI_20472</name>
</gene>
<name>X6MSE5_RETFI</name>
<evidence type="ECO:0000313" key="1">
    <source>
        <dbReference type="EMBL" id="ETO16868.1"/>
    </source>
</evidence>
<dbReference type="EMBL" id="ASPP01017741">
    <property type="protein sequence ID" value="ETO16868.1"/>
    <property type="molecule type" value="Genomic_DNA"/>
</dbReference>
<dbReference type="OrthoDB" id="360653at2759"/>
<protein>
    <submittedName>
        <fullName evidence="1">Uncharacterized protein</fullName>
    </submittedName>
</protein>
<accession>X6MSE5</accession>